<comment type="caution">
    <text evidence="4">The sequence shown here is derived from an EMBL/GenBank/DDBJ whole genome shotgun (WGS) entry which is preliminary data.</text>
</comment>
<protein>
    <recommendedName>
        <fullName evidence="3">Glycosyltransferase family 18 catalytic domain-containing protein</fullName>
    </recommendedName>
</protein>
<accession>A0A427XIK1</accession>
<gene>
    <name evidence="4" type="ORF">EHS24_002375</name>
</gene>
<evidence type="ECO:0000256" key="1">
    <source>
        <dbReference type="SAM" id="MobiDB-lite"/>
    </source>
</evidence>
<dbReference type="GeneID" id="39586918"/>
<dbReference type="InterPro" id="IPR026116">
    <property type="entry name" value="GT18_cat"/>
</dbReference>
<keyword evidence="2" id="KW-0812">Transmembrane</keyword>
<evidence type="ECO:0000256" key="2">
    <source>
        <dbReference type="SAM" id="Phobius"/>
    </source>
</evidence>
<dbReference type="UniPathway" id="UPA00378"/>
<feature type="domain" description="Glycosyltransferase family 18 catalytic" evidence="3">
    <location>
        <begin position="293"/>
        <end position="504"/>
    </location>
</feature>
<dbReference type="AlphaFoldDB" id="A0A427XIK1"/>
<dbReference type="Proteomes" id="UP000279236">
    <property type="component" value="Unassembled WGS sequence"/>
</dbReference>
<dbReference type="EMBL" id="RSCE01000012">
    <property type="protein sequence ID" value="RSH78646.1"/>
    <property type="molecule type" value="Genomic_DNA"/>
</dbReference>
<feature type="region of interest" description="Disordered" evidence="1">
    <location>
        <begin position="74"/>
        <end position="109"/>
    </location>
</feature>
<name>A0A427XIK1_9TREE</name>
<dbReference type="Pfam" id="PF15024">
    <property type="entry name" value="Glyco_transf_18"/>
    <property type="match status" value="1"/>
</dbReference>
<organism evidence="4 5">
    <name type="scientific">Apiotrichum porosum</name>
    <dbReference type="NCBI Taxonomy" id="105984"/>
    <lineage>
        <taxon>Eukaryota</taxon>
        <taxon>Fungi</taxon>
        <taxon>Dikarya</taxon>
        <taxon>Basidiomycota</taxon>
        <taxon>Agaricomycotina</taxon>
        <taxon>Tremellomycetes</taxon>
        <taxon>Trichosporonales</taxon>
        <taxon>Trichosporonaceae</taxon>
        <taxon>Apiotrichum</taxon>
    </lineage>
</organism>
<proteinExistence type="predicted"/>
<dbReference type="OrthoDB" id="2113294at2759"/>
<dbReference type="STRING" id="105984.A0A427XIK1"/>
<dbReference type="GO" id="GO:0030144">
    <property type="term" value="F:alpha-1,6-mannosylglycoprotein 6-beta-N-acetylglucosaminyltransferase activity"/>
    <property type="evidence" value="ECO:0007669"/>
    <property type="project" value="InterPro"/>
</dbReference>
<evidence type="ECO:0000313" key="4">
    <source>
        <dbReference type="EMBL" id="RSH78646.1"/>
    </source>
</evidence>
<reference evidence="4 5" key="1">
    <citation type="submission" date="2018-11" db="EMBL/GenBank/DDBJ databases">
        <title>Genome sequence of Apiotrichum porosum DSM 27194.</title>
        <authorList>
            <person name="Aliyu H."/>
            <person name="Gorte O."/>
            <person name="Ochsenreither K."/>
        </authorList>
    </citation>
    <scope>NUCLEOTIDE SEQUENCE [LARGE SCALE GENOMIC DNA]</scope>
    <source>
        <strain evidence="4 5">DSM 27194</strain>
    </source>
</reference>
<keyword evidence="2" id="KW-1133">Transmembrane helix</keyword>
<evidence type="ECO:0000259" key="3">
    <source>
        <dbReference type="Pfam" id="PF15024"/>
    </source>
</evidence>
<sequence>MPQAEYVPLSTRDDDDNDAAHFEPQHRRRRAGFRLGSARARTAIGLVGLVLAFASLVGLGWTHYGGSSSALHDVVNDMDQGGGGSSGDADPDPEPTHPDDDLGEIGDNPYFQKGDTWQHNLEVIKRLERCEELGFLVDTHDPSAPRRGVAQEAEAAMEGCGWNETTVVILASYWLADAVGGTDNTGETVYAQSTISTLQANGYAVLYSSLGWLNHDMRRTTEYYQRWHKNVRLVLADPEQIDVCFDKDQADGQKCLKTEDNLDGIPAWKLLAWWYWDDPGTPLGPGFTLSPANTNANHFLSFSIEPSCKRLPYVTHAERKKPDQAYVLAKQVHYLGPQASEKYGRFTWTLDAFTSIKAELNVSFAGGFVNDEKETLKAVLDAGIINYGPLNKVQFYTQLAESFVLVGVGQPRISPSPWDALCQGVPFINPILSWDENDPTDRKAWRLQQWHMVNLDPPYVYSVRADDLVGLHNAVGNALTHPIDSYIPDNMKFDWVTNRMAEVVEGDWRGKGEEVLEQWKEEGKALFVM</sequence>
<feature type="transmembrane region" description="Helical" evidence="2">
    <location>
        <begin position="43"/>
        <end position="64"/>
    </location>
</feature>
<dbReference type="RefSeq" id="XP_028473793.1">
    <property type="nucleotide sequence ID" value="XM_028618115.1"/>
</dbReference>
<keyword evidence="2" id="KW-0472">Membrane</keyword>
<evidence type="ECO:0000313" key="5">
    <source>
        <dbReference type="Proteomes" id="UP000279236"/>
    </source>
</evidence>
<keyword evidence="5" id="KW-1185">Reference proteome</keyword>